<dbReference type="EMBL" id="QLZR01000005">
    <property type="protein sequence ID" value="RAZ75643.1"/>
    <property type="molecule type" value="Genomic_DNA"/>
</dbReference>
<accession>A0A365KSA2</accession>
<name>A0A365KSA2_9BACL</name>
<keyword evidence="1" id="KW-0472">Membrane</keyword>
<feature type="transmembrane region" description="Helical" evidence="1">
    <location>
        <begin position="6"/>
        <end position="25"/>
    </location>
</feature>
<evidence type="ECO:0000256" key="1">
    <source>
        <dbReference type="SAM" id="Phobius"/>
    </source>
</evidence>
<protein>
    <submittedName>
        <fullName evidence="2">Uncharacterized protein</fullName>
    </submittedName>
</protein>
<keyword evidence="1" id="KW-1133">Transmembrane helix</keyword>
<evidence type="ECO:0000313" key="2">
    <source>
        <dbReference type="EMBL" id="RAZ75643.1"/>
    </source>
</evidence>
<comment type="caution">
    <text evidence="2">The sequence shown here is derived from an EMBL/GenBank/DDBJ whole genome shotgun (WGS) entry which is preliminary data.</text>
</comment>
<keyword evidence="3" id="KW-1185">Reference proteome</keyword>
<dbReference type="Proteomes" id="UP000251002">
    <property type="component" value="Unassembled WGS sequence"/>
</dbReference>
<dbReference type="AlphaFoldDB" id="A0A365KSA2"/>
<gene>
    <name evidence="2" type="ORF">DP120_12625</name>
</gene>
<organism evidence="2 3">
    <name type="scientific">Planococcus halotolerans</name>
    <dbReference type="NCBI Taxonomy" id="2233542"/>
    <lineage>
        <taxon>Bacteria</taxon>
        <taxon>Bacillati</taxon>
        <taxon>Bacillota</taxon>
        <taxon>Bacilli</taxon>
        <taxon>Bacillales</taxon>
        <taxon>Caryophanaceae</taxon>
        <taxon>Planococcus</taxon>
    </lineage>
</organism>
<keyword evidence="1" id="KW-0812">Transmembrane</keyword>
<reference evidence="2 3" key="1">
    <citation type="submission" date="2018-06" db="EMBL/GenBank/DDBJ databases">
        <title>The draft genome sequences of strains SCU63 and S1.</title>
        <authorList>
            <person name="Gan L."/>
        </authorList>
    </citation>
    <scope>NUCLEOTIDE SEQUENCE [LARGE SCALE GENOMIC DNA]</scope>
    <source>
        <strain evidence="2 3">SCU63</strain>
    </source>
</reference>
<sequence>MKGFLSFLGITLITVAFGSILLLFYGNPLEELKSQERQLAYQEMRANHSAAADRYAISQLSAKNADDIFFMKNGQSCSKVSFDQ</sequence>
<dbReference type="RefSeq" id="WP_112224039.1">
    <property type="nucleotide sequence ID" value="NZ_CP047673.1"/>
</dbReference>
<evidence type="ECO:0000313" key="3">
    <source>
        <dbReference type="Proteomes" id="UP000251002"/>
    </source>
</evidence>
<proteinExistence type="predicted"/>